<dbReference type="EMBL" id="UOGK01000001">
    <property type="protein sequence ID" value="VAX35670.1"/>
    <property type="molecule type" value="Genomic_DNA"/>
</dbReference>
<gene>
    <name evidence="1" type="ORF">MNBD_PLANCTO03-210</name>
</gene>
<dbReference type="InterPro" id="IPR025355">
    <property type="entry name" value="DUF4259"/>
</dbReference>
<accession>A0A3B1DL05</accession>
<reference evidence="1" key="1">
    <citation type="submission" date="2018-06" db="EMBL/GenBank/DDBJ databases">
        <authorList>
            <person name="Zhirakovskaya E."/>
        </authorList>
    </citation>
    <scope>NUCLEOTIDE SEQUENCE</scope>
</reference>
<sequence length="141" mass="16125">MSAWGLGPFDNDDALDWLGDFLESPDRGLVWVPLGTSKPARLRRALRRPYLSKYLDMGHTERAIVAAEVIAAACGSPSDEAPDELCDWAQRRVLKLDRLRRPAMRVATYLRDAPAYRRLFLDDNDYPEWQGHVDDLIKRLS</sequence>
<proteinExistence type="predicted"/>
<dbReference type="AlphaFoldDB" id="A0A3B1DL05"/>
<dbReference type="Pfam" id="PF14078">
    <property type="entry name" value="DUF4259"/>
    <property type="match status" value="1"/>
</dbReference>
<name>A0A3B1DL05_9ZZZZ</name>
<protein>
    <recommendedName>
        <fullName evidence="2">DUF4259 domain-containing protein</fullName>
    </recommendedName>
</protein>
<organism evidence="1">
    <name type="scientific">hydrothermal vent metagenome</name>
    <dbReference type="NCBI Taxonomy" id="652676"/>
    <lineage>
        <taxon>unclassified sequences</taxon>
        <taxon>metagenomes</taxon>
        <taxon>ecological metagenomes</taxon>
    </lineage>
</organism>
<evidence type="ECO:0000313" key="1">
    <source>
        <dbReference type="EMBL" id="VAX35670.1"/>
    </source>
</evidence>
<evidence type="ECO:0008006" key="2">
    <source>
        <dbReference type="Google" id="ProtNLM"/>
    </source>
</evidence>